<dbReference type="GO" id="GO:2000253">
    <property type="term" value="P:positive regulation of feeding behavior"/>
    <property type="evidence" value="ECO:0007669"/>
    <property type="project" value="TreeGrafter"/>
</dbReference>
<dbReference type="GO" id="GO:0043473">
    <property type="term" value="P:pigmentation"/>
    <property type="evidence" value="ECO:0007669"/>
    <property type="project" value="Ensembl"/>
</dbReference>
<keyword evidence="5 6" id="KW-1015">Disulfide bond</keyword>
<dbReference type="STRING" id="62062.ENSHHUP00000063342"/>
<keyword evidence="3 7" id="KW-0732">Signal</keyword>
<dbReference type="Pfam" id="PF05039">
    <property type="entry name" value="Agouti"/>
    <property type="match status" value="1"/>
</dbReference>
<evidence type="ECO:0000256" key="3">
    <source>
        <dbReference type="ARBA" id="ARBA00022729"/>
    </source>
</evidence>
<feature type="chain" id="PRO_5021436833" evidence="7">
    <location>
        <begin position="22"/>
        <end position="117"/>
    </location>
</feature>
<dbReference type="Gene3D" id="4.10.760.10">
    <property type="entry name" value="Agouti domain"/>
    <property type="match status" value="1"/>
</dbReference>
<organism evidence="9 10">
    <name type="scientific">Hucho hucho</name>
    <name type="common">huchen</name>
    <dbReference type="NCBI Taxonomy" id="62062"/>
    <lineage>
        <taxon>Eukaryota</taxon>
        <taxon>Metazoa</taxon>
        <taxon>Chordata</taxon>
        <taxon>Craniata</taxon>
        <taxon>Vertebrata</taxon>
        <taxon>Euteleostomi</taxon>
        <taxon>Actinopterygii</taxon>
        <taxon>Neopterygii</taxon>
        <taxon>Teleostei</taxon>
        <taxon>Protacanthopterygii</taxon>
        <taxon>Salmoniformes</taxon>
        <taxon>Salmonidae</taxon>
        <taxon>Salmoninae</taxon>
        <taxon>Hucho</taxon>
    </lineage>
</organism>
<evidence type="ECO:0000256" key="5">
    <source>
        <dbReference type="ARBA" id="ARBA00023157"/>
    </source>
</evidence>
<dbReference type="PANTHER" id="PTHR16551:SF5">
    <property type="entry name" value="AGOUTI-RELATED PEPTIDE 2"/>
    <property type="match status" value="1"/>
</dbReference>
<name>A0A4W5PIQ3_9TELE</name>
<dbReference type="Ensembl" id="ENSHHUT00000065483.1">
    <property type="protein sequence ID" value="ENSHHUP00000063342.1"/>
    <property type="gene ID" value="ENSHHUG00000037432.1"/>
</dbReference>
<dbReference type="SUPFAM" id="SSF57055">
    <property type="entry name" value="Agouti-related protein"/>
    <property type="match status" value="1"/>
</dbReference>
<feature type="signal peptide" evidence="7">
    <location>
        <begin position="1"/>
        <end position="21"/>
    </location>
</feature>
<dbReference type="GO" id="GO:0008343">
    <property type="term" value="P:adult feeding behavior"/>
    <property type="evidence" value="ECO:0007669"/>
    <property type="project" value="TreeGrafter"/>
</dbReference>
<dbReference type="AlphaFoldDB" id="A0A4W5PIQ3"/>
<evidence type="ECO:0000256" key="7">
    <source>
        <dbReference type="SAM" id="SignalP"/>
    </source>
</evidence>
<dbReference type="PANTHER" id="PTHR16551">
    <property type="entry name" value="AGOUTI RELATED"/>
    <property type="match status" value="1"/>
</dbReference>
<feature type="disulfide bond" evidence="6">
    <location>
        <begin position="88"/>
        <end position="106"/>
    </location>
</feature>
<evidence type="ECO:0000313" key="9">
    <source>
        <dbReference type="Ensembl" id="ENSHHUP00000063342.1"/>
    </source>
</evidence>
<dbReference type="GO" id="GO:0005615">
    <property type="term" value="C:extracellular space"/>
    <property type="evidence" value="ECO:0007669"/>
    <property type="project" value="TreeGrafter"/>
</dbReference>
<dbReference type="GO" id="GO:0070996">
    <property type="term" value="F:type 1 melanocortin receptor binding"/>
    <property type="evidence" value="ECO:0007669"/>
    <property type="project" value="Ensembl"/>
</dbReference>
<comment type="caution">
    <text evidence="6">Lacks conserved residue(s) required for the propagation of feature annotation.</text>
</comment>
<dbReference type="GO" id="GO:0033555">
    <property type="term" value="P:multicellular organismal response to stress"/>
    <property type="evidence" value="ECO:0007669"/>
    <property type="project" value="Ensembl"/>
</dbReference>
<evidence type="ECO:0000313" key="10">
    <source>
        <dbReference type="Proteomes" id="UP000314982"/>
    </source>
</evidence>
<feature type="disulfide bond" evidence="6">
    <location>
        <begin position="97"/>
        <end position="104"/>
    </location>
</feature>
<dbReference type="GO" id="GO:0009755">
    <property type="term" value="P:hormone-mediated signaling pathway"/>
    <property type="evidence" value="ECO:0007669"/>
    <property type="project" value="InterPro"/>
</dbReference>
<reference evidence="10" key="1">
    <citation type="submission" date="2018-06" db="EMBL/GenBank/DDBJ databases">
        <title>Genome assembly of Danube salmon.</title>
        <authorList>
            <person name="Macqueen D.J."/>
            <person name="Gundappa M.K."/>
        </authorList>
    </citation>
    <scope>NUCLEOTIDE SEQUENCE [LARGE SCALE GENOMIC DNA]</scope>
</reference>
<evidence type="ECO:0000256" key="4">
    <source>
        <dbReference type="ARBA" id="ARBA00022854"/>
    </source>
</evidence>
<dbReference type="InterPro" id="IPR027300">
    <property type="entry name" value="Agouti_dom"/>
</dbReference>
<accession>A0A4W5PIQ3</accession>
<keyword evidence="4" id="KW-0960">Knottin</keyword>
<reference evidence="9" key="2">
    <citation type="submission" date="2025-08" db="UniProtKB">
        <authorList>
            <consortium name="Ensembl"/>
        </authorList>
    </citation>
    <scope>IDENTIFICATION</scope>
</reference>
<protein>
    <submittedName>
        <fullName evidence="9">Agouti signaling protein, nonagouti homolog (mouse) 2b</fullName>
    </submittedName>
</protein>
<dbReference type="InterPro" id="IPR007733">
    <property type="entry name" value="Agouti"/>
</dbReference>
<reference evidence="9" key="3">
    <citation type="submission" date="2025-09" db="UniProtKB">
        <authorList>
            <consortium name="Ensembl"/>
        </authorList>
    </citation>
    <scope>IDENTIFICATION</scope>
</reference>
<keyword evidence="10" id="KW-1185">Reference proteome</keyword>
<keyword evidence="2" id="KW-0964">Secreted</keyword>
<dbReference type="SMART" id="SM00792">
    <property type="entry name" value="Agouti"/>
    <property type="match status" value="1"/>
</dbReference>
<comment type="subcellular location">
    <subcellularLocation>
        <location evidence="1">Secreted</location>
    </subcellularLocation>
</comment>
<evidence type="ECO:0000256" key="6">
    <source>
        <dbReference type="PROSITE-ProRule" id="PRU00494"/>
    </source>
</evidence>
<dbReference type="GeneTree" id="ENSGT00730000112562"/>
<sequence>MLGKHFLWIYLLSVSFTLFFAEELKRDGHKQHENYSVWSEGKPRRLFARRHTSPHQGQHYVSKHRPEPAAPAWRCGRLMESCVHHTPCCDPCASCRCRLFNTVCHCWRLGLHCPKKT</sequence>
<feature type="disulfide bond" evidence="6">
    <location>
        <begin position="92"/>
        <end position="113"/>
    </location>
</feature>
<dbReference type="Proteomes" id="UP000314982">
    <property type="component" value="Unassembled WGS sequence"/>
</dbReference>
<dbReference type="PROSITE" id="PS51150">
    <property type="entry name" value="AGOUTI_2"/>
    <property type="match status" value="1"/>
</dbReference>
<dbReference type="GO" id="GO:0051463">
    <property type="term" value="P:negative regulation of cortisol secretion"/>
    <property type="evidence" value="ECO:0007669"/>
    <property type="project" value="Ensembl"/>
</dbReference>
<evidence type="ECO:0000256" key="1">
    <source>
        <dbReference type="ARBA" id="ARBA00004613"/>
    </source>
</evidence>
<proteinExistence type="predicted"/>
<dbReference type="GO" id="GO:0007218">
    <property type="term" value="P:neuropeptide signaling pathway"/>
    <property type="evidence" value="ECO:0007669"/>
    <property type="project" value="TreeGrafter"/>
</dbReference>
<feature type="domain" description="Agouti" evidence="8">
    <location>
        <begin position="75"/>
        <end position="113"/>
    </location>
</feature>
<evidence type="ECO:0000256" key="2">
    <source>
        <dbReference type="ARBA" id="ARBA00022525"/>
    </source>
</evidence>
<dbReference type="InterPro" id="IPR036836">
    <property type="entry name" value="Agouti_dom_sf"/>
</dbReference>
<dbReference type="GO" id="GO:0005184">
    <property type="term" value="F:neuropeptide hormone activity"/>
    <property type="evidence" value="ECO:0007669"/>
    <property type="project" value="TreeGrafter"/>
</dbReference>
<evidence type="ECO:0000259" key="8">
    <source>
        <dbReference type="PROSITE" id="PS51150"/>
    </source>
</evidence>